<dbReference type="PROSITE" id="PS50157">
    <property type="entry name" value="ZINC_FINGER_C2H2_2"/>
    <property type="match status" value="2"/>
</dbReference>
<dbReference type="PROSITE" id="PS00028">
    <property type="entry name" value="ZINC_FINGER_C2H2_1"/>
    <property type="match status" value="2"/>
</dbReference>
<dbReference type="OrthoDB" id="3437960at2759"/>
<dbReference type="SUPFAM" id="SSF57667">
    <property type="entry name" value="beta-beta-alpha zinc fingers"/>
    <property type="match status" value="1"/>
</dbReference>
<dbReference type="EMBL" id="MU151061">
    <property type="protein sequence ID" value="KAF9453425.1"/>
    <property type="molecule type" value="Genomic_DNA"/>
</dbReference>
<evidence type="ECO:0000313" key="4">
    <source>
        <dbReference type="EMBL" id="KAF9453425.1"/>
    </source>
</evidence>
<evidence type="ECO:0000313" key="5">
    <source>
        <dbReference type="Proteomes" id="UP000807342"/>
    </source>
</evidence>
<evidence type="ECO:0000259" key="3">
    <source>
        <dbReference type="PROSITE" id="PS50157"/>
    </source>
</evidence>
<dbReference type="Gene3D" id="3.30.160.60">
    <property type="entry name" value="Classic Zinc Finger"/>
    <property type="match status" value="1"/>
</dbReference>
<sequence>MYSTRPPYHTGFDGRLTAPYYGESHSDSPGSSNGSLVCTPYHTTVPVVTNSTESLPGSSRQHHDMCSMISSPPSSVNGLGLTFGEASPSGAPYEQTIPRGFHDNQSLGYGQQQYYGMGAWETSYPTEAGPTYHNAHAQTSARLHTHHSRSYSEGDGGAISTPPFAHSSIPMFAPVPGEYAPPPSGSHWNNEYNPFVSATSSPSISDDSHFTRTNLQRMSPSLAYEEHGRTSPFQTRVGSDRTRKISHARRTNPDKPLFHCDVPGCGATITSKHNFKSHQNSHRGIKNHACGQGTCEKRFGTSQEAKRHRLNHCQFRP</sequence>
<dbReference type="Proteomes" id="UP000807342">
    <property type="component" value="Unassembled WGS sequence"/>
</dbReference>
<dbReference type="InterPro" id="IPR013087">
    <property type="entry name" value="Znf_C2H2_type"/>
</dbReference>
<feature type="domain" description="C2H2-type" evidence="3">
    <location>
        <begin position="258"/>
        <end position="287"/>
    </location>
</feature>
<name>A0A9P5XPN0_9AGAR</name>
<keyword evidence="1" id="KW-0479">Metal-binding</keyword>
<feature type="region of interest" description="Disordered" evidence="2">
    <location>
        <begin position="219"/>
        <end position="252"/>
    </location>
</feature>
<dbReference type="SMART" id="SM00355">
    <property type="entry name" value="ZnF_C2H2"/>
    <property type="match status" value="2"/>
</dbReference>
<protein>
    <recommendedName>
        <fullName evidence="3">C2H2-type domain-containing protein</fullName>
    </recommendedName>
</protein>
<dbReference type="GO" id="GO:0008270">
    <property type="term" value="F:zinc ion binding"/>
    <property type="evidence" value="ECO:0007669"/>
    <property type="project" value="UniProtKB-KW"/>
</dbReference>
<keyword evidence="1" id="KW-0862">Zinc</keyword>
<keyword evidence="5" id="KW-1185">Reference proteome</keyword>
<dbReference type="InterPro" id="IPR036236">
    <property type="entry name" value="Znf_C2H2_sf"/>
</dbReference>
<proteinExistence type="predicted"/>
<accession>A0A9P5XPN0</accession>
<reference evidence="4" key="1">
    <citation type="submission" date="2020-11" db="EMBL/GenBank/DDBJ databases">
        <authorList>
            <consortium name="DOE Joint Genome Institute"/>
            <person name="Ahrendt S."/>
            <person name="Riley R."/>
            <person name="Andreopoulos W."/>
            <person name="Labutti K."/>
            <person name="Pangilinan J."/>
            <person name="Ruiz-Duenas F.J."/>
            <person name="Barrasa J.M."/>
            <person name="Sanchez-Garcia M."/>
            <person name="Camarero S."/>
            <person name="Miyauchi S."/>
            <person name="Serrano A."/>
            <person name="Linde D."/>
            <person name="Babiker R."/>
            <person name="Drula E."/>
            <person name="Ayuso-Fernandez I."/>
            <person name="Pacheco R."/>
            <person name="Padilla G."/>
            <person name="Ferreira P."/>
            <person name="Barriuso J."/>
            <person name="Kellner H."/>
            <person name="Castanera R."/>
            <person name="Alfaro M."/>
            <person name="Ramirez L."/>
            <person name="Pisabarro A.G."/>
            <person name="Kuo A."/>
            <person name="Tritt A."/>
            <person name="Lipzen A."/>
            <person name="He G."/>
            <person name="Yan M."/>
            <person name="Ng V."/>
            <person name="Cullen D."/>
            <person name="Martin F."/>
            <person name="Rosso M.-N."/>
            <person name="Henrissat B."/>
            <person name="Hibbett D."/>
            <person name="Martinez A.T."/>
            <person name="Grigoriev I.V."/>
        </authorList>
    </citation>
    <scope>NUCLEOTIDE SEQUENCE</scope>
    <source>
        <strain evidence="4">MF-IS2</strain>
    </source>
</reference>
<comment type="caution">
    <text evidence="4">The sequence shown here is derived from an EMBL/GenBank/DDBJ whole genome shotgun (WGS) entry which is preliminary data.</text>
</comment>
<evidence type="ECO:0000256" key="2">
    <source>
        <dbReference type="SAM" id="MobiDB-lite"/>
    </source>
</evidence>
<dbReference type="AlphaFoldDB" id="A0A9P5XPN0"/>
<keyword evidence="1" id="KW-0863">Zinc-finger</keyword>
<evidence type="ECO:0000256" key="1">
    <source>
        <dbReference type="PROSITE-ProRule" id="PRU00042"/>
    </source>
</evidence>
<organism evidence="4 5">
    <name type="scientific">Macrolepiota fuliginosa MF-IS2</name>
    <dbReference type="NCBI Taxonomy" id="1400762"/>
    <lineage>
        <taxon>Eukaryota</taxon>
        <taxon>Fungi</taxon>
        <taxon>Dikarya</taxon>
        <taxon>Basidiomycota</taxon>
        <taxon>Agaricomycotina</taxon>
        <taxon>Agaricomycetes</taxon>
        <taxon>Agaricomycetidae</taxon>
        <taxon>Agaricales</taxon>
        <taxon>Agaricineae</taxon>
        <taxon>Agaricaceae</taxon>
        <taxon>Macrolepiota</taxon>
    </lineage>
</organism>
<gene>
    <name evidence="4" type="ORF">P691DRAFT_771408</name>
</gene>
<feature type="domain" description="C2H2-type" evidence="3">
    <location>
        <begin position="288"/>
        <end position="317"/>
    </location>
</feature>